<dbReference type="Gene3D" id="3.40.50.150">
    <property type="entry name" value="Vaccinia Virus protein VP39"/>
    <property type="match status" value="1"/>
</dbReference>
<keyword evidence="5" id="KW-0489">Methyltransferase</keyword>
<protein>
    <submittedName>
        <fullName evidence="5">23S rRNA m(1)G-748 methyltransferase</fullName>
    </submittedName>
</protein>
<evidence type="ECO:0000259" key="4">
    <source>
        <dbReference type="Pfam" id="PF21302"/>
    </source>
</evidence>
<feature type="binding site" evidence="2">
    <location>
        <position position="203"/>
    </location>
    <ligand>
        <name>S-adenosyl-L-methionine</name>
        <dbReference type="ChEBI" id="CHEBI:59789"/>
    </ligand>
</feature>
<dbReference type="InterPro" id="IPR029063">
    <property type="entry name" value="SAM-dependent_MTases_sf"/>
</dbReference>
<keyword evidence="2" id="KW-0949">S-adenosyl-L-methionine</keyword>
<feature type="domain" description="23S rRNA (guanine(745)-N(1))-methyltransferase N-terminal" evidence="4">
    <location>
        <begin position="27"/>
        <end position="60"/>
    </location>
</feature>
<keyword evidence="5" id="KW-0808">Transferase</keyword>
<keyword evidence="1" id="KW-0862">Zinc</keyword>
<comment type="caution">
    <text evidence="5">The sequence shown here is derived from an EMBL/GenBank/DDBJ whole genome shotgun (WGS) entry which is preliminary data.</text>
</comment>
<accession>A0A2P8DLA9</accession>
<dbReference type="AlphaFoldDB" id="A0A2P8DLA9"/>
<organism evidence="5 6">
    <name type="scientific">Murinocardiopsis flavida</name>
    <dbReference type="NCBI Taxonomy" id="645275"/>
    <lineage>
        <taxon>Bacteria</taxon>
        <taxon>Bacillati</taxon>
        <taxon>Actinomycetota</taxon>
        <taxon>Actinomycetes</taxon>
        <taxon>Streptosporangiales</taxon>
        <taxon>Nocardiopsidaceae</taxon>
        <taxon>Murinocardiopsis</taxon>
    </lineage>
</organism>
<dbReference type="Pfam" id="PF21302">
    <property type="entry name" value="Zn_ribbon_RlmA"/>
    <property type="match status" value="1"/>
</dbReference>
<dbReference type="Proteomes" id="UP000240542">
    <property type="component" value="Unassembled WGS sequence"/>
</dbReference>
<feature type="binding site" evidence="1">
    <location>
        <position position="47"/>
    </location>
    <ligand>
        <name>Zn(2+)</name>
        <dbReference type="ChEBI" id="CHEBI:29105"/>
    </ligand>
</feature>
<dbReference type="InterPro" id="IPR048647">
    <property type="entry name" value="RlmA_N"/>
</dbReference>
<dbReference type="EMBL" id="PYGA01000006">
    <property type="protein sequence ID" value="PSK97988.1"/>
    <property type="molecule type" value="Genomic_DNA"/>
</dbReference>
<feature type="binding site" evidence="1">
    <location>
        <position position="43"/>
    </location>
    <ligand>
        <name>Zn(2+)</name>
        <dbReference type="ChEBI" id="CHEBI:29105"/>
    </ligand>
</feature>
<reference evidence="5 6" key="1">
    <citation type="submission" date="2018-03" db="EMBL/GenBank/DDBJ databases">
        <title>Genomic Encyclopedia of Archaeal and Bacterial Type Strains, Phase II (KMG-II): from individual species to whole genera.</title>
        <authorList>
            <person name="Goeker M."/>
        </authorList>
    </citation>
    <scope>NUCLEOTIDE SEQUENCE [LARGE SCALE GENOMIC DNA]</scope>
    <source>
        <strain evidence="5 6">DSM 45312</strain>
    </source>
</reference>
<feature type="binding site" evidence="2">
    <location>
        <begin position="115"/>
        <end position="116"/>
    </location>
    <ligand>
        <name>S-adenosyl-L-methionine</name>
        <dbReference type="ChEBI" id="CHEBI:59789"/>
    </ligand>
</feature>
<dbReference type="InterPro" id="IPR016718">
    <property type="entry name" value="rRNA_m1G-MeTrfase_A_prd"/>
</dbReference>
<feature type="domain" description="Methyltransferase type 11" evidence="3">
    <location>
        <begin position="110"/>
        <end position="196"/>
    </location>
</feature>
<dbReference type="CDD" id="cd02440">
    <property type="entry name" value="AdoMet_MTases"/>
    <property type="match status" value="1"/>
</dbReference>
<dbReference type="Pfam" id="PF08241">
    <property type="entry name" value="Methyltransf_11"/>
    <property type="match status" value="1"/>
</dbReference>
<dbReference type="PIRSF" id="PIRSF018249">
    <property type="entry name" value="MyrA_prd"/>
    <property type="match status" value="1"/>
</dbReference>
<sequence length="297" mass="30985">MATTSDERPPVLDRLRMPPAVLRALGCTHCGAALDAAGNALRCAAGHSFDVAREGYANLLTGHRAAGTGDSAAMVQARAGFQASGHYAPLADTLAEAARTAAGGAGLVADLGAGTGYYLGRVLDDRPESVGVAADVSRYALRRAAKAHPRSGAVGCDVWRRLPLRDGAATVLLNVFAPRNAPEFHRVLNPGGALIVATPTVRHLAELRAPLGLIEVDPAKDERLAEGLGGHFTAGESRRVDVPLLLDRSDAAAVVAMGPSARHVDPAELDRRVAELPAPMPVTASFSVAVYRPLRRR</sequence>
<keyword evidence="1" id="KW-0479">Metal-binding</keyword>
<evidence type="ECO:0000313" key="5">
    <source>
        <dbReference type="EMBL" id="PSK97988.1"/>
    </source>
</evidence>
<evidence type="ECO:0000256" key="1">
    <source>
        <dbReference type="PIRSR" id="PIRSR018249-1"/>
    </source>
</evidence>
<evidence type="ECO:0000259" key="3">
    <source>
        <dbReference type="Pfam" id="PF08241"/>
    </source>
</evidence>
<proteinExistence type="predicted"/>
<evidence type="ECO:0000313" key="6">
    <source>
        <dbReference type="Proteomes" id="UP000240542"/>
    </source>
</evidence>
<feature type="binding site" evidence="2">
    <location>
        <position position="87"/>
    </location>
    <ligand>
        <name>S-adenosyl-L-methionine</name>
        <dbReference type="ChEBI" id="CHEBI:59789"/>
    </ligand>
</feature>
<dbReference type="InterPro" id="IPR013216">
    <property type="entry name" value="Methyltransf_11"/>
</dbReference>
<dbReference type="GO" id="GO:0046872">
    <property type="term" value="F:metal ion binding"/>
    <property type="evidence" value="ECO:0007669"/>
    <property type="project" value="UniProtKB-KW"/>
</dbReference>
<keyword evidence="6" id="KW-1185">Reference proteome</keyword>
<dbReference type="SUPFAM" id="SSF53335">
    <property type="entry name" value="S-adenosyl-L-methionine-dependent methyltransferases"/>
    <property type="match status" value="1"/>
</dbReference>
<dbReference type="OrthoDB" id="108476at2"/>
<dbReference type="GO" id="GO:0032259">
    <property type="term" value="P:methylation"/>
    <property type="evidence" value="ECO:0007669"/>
    <property type="project" value="UniProtKB-KW"/>
</dbReference>
<name>A0A2P8DLA9_9ACTN</name>
<evidence type="ECO:0000256" key="2">
    <source>
        <dbReference type="PIRSR" id="PIRSR018249-2"/>
    </source>
</evidence>
<dbReference type="GO" id="GO:0008757">
    <property type="term" value="F:S-adenosylmethionine-dependent methyltransferase activity"/>
    <property type="evidence" value="ECO:0007669"/>
    <property type="project" value="InterPro"/>
</dbReference>
<gene>
    <name evidence="5" type="ORF">CLV63_10636</name>
</gene>